<keyword evidence="4" id="KW-1185">Reference proteome</keyword>
<feature type="transmembrane region" description="Helical" evidence="2">
    <location>
        <begin position="44"/>
        <end position="69"/>
    </location>
</feature>
<keyword evidence="2" id="KW-0812">Transmembrane</keyword>
<dbReference type="Proteomes" id="UP001187415">
    <property type="component" value="Unassembled WGS sequence"/>
</dbReference>
<name>A0AA88IWY0_CHASR</name>
<gene>
    <name evidence="3" type="ORF">Q5P01_000769</name>
</gene>
<dbReference type="EMBL" id="JAUPFM010000088">
    <property type="protein sequence ID" value="KAK2813527.1"/>
    <property type="molecule type" value="Genomic_DNA"/>
</dbReference>
<proteinExistence type="predicted"/>
<organism evidence="3 4">
    <name type="scientific">Channa striata</name>
    <name type="common">Snakehead murrel</name>
    <name type="synonym">Ophicephalus striatus</name>
    <dbReference type="NCBI Taxonomy" id="64152"/>
    <lineage>
        <taxon>Eukaryota</taxon>
        <taxon>Metazoa</taxon>
        <taxon>Chordata</taxon>
        <taxon>Craniata</taxon>
        <taxon>Vertebrata</taxon>
        <taxon>Euteleostomi</taxon>
        <taxon>Actinopterygii</taxon>
        <taxon>Neopterygii</taxon>
        <taxon>Teleostei</taxon>
        <taxon>Neoteleostei</taxon>
        <taxon>Acanthomorphata</taxon>
        <taxon>Anabantaria</taxon>
        <taxon>Anabantiformes</taxon>
        <taxon>Channoidei</taxon>
        <taxon>Channidae</taxon>
        <taxon>Channa</taxon>
    </lineage>
</organism>
<protein>
    <submittedName>
        <fullName evidence="3">Uncharacterized protein</fullName>
    </submittedName>
</protein>
<feature type="region of interest" description="Disordered" evidence="1">
    <location>
        <begin position="453"/>
        <end position="475"/>
    </location>
</feature>
<sequence>MQRGRAGIAGGFDSLISTGKELFGSKLSATPGSILSAARFRGKLGAAIAVITSLIVGFLTMPNNILYFIDSRHGTRGYGGGAERGAERGRPEYEYAYIHAGIALITLGCLAMVVSIVLSFFAATSKRKMDDSGGEEPSKSTRTVFACLIVMNVELFMSVVAGCMELLYRPLIQDANTGCTTWSAPSPCSTSHLRHVRCHHGPHVHRAQGETRRGPRGSRKGATEIAIAPNSSRDNRFYYSSRGSGNPYYSQSSGVASIGGHLEVHDTVGHCQHGKPCAIACPSDKDGGASLWPGLVPEDELWWGEEWKDVQIKGESPTMISPGVMIADRLRNPSLAGCRNWSTVIPWSWASAAEIQCEGFGWGLFDEVFWLTSPCREEGACKNDFVGEEAGRLFERDNVNTTLVENALGDPLSKTLVLDPVVESDLKGAFFCKLESTRRNDVVSVFLEARRDGTEGTTNNGHRESEPRAATRGPR</sequence>
<evidence type="ECO:0000313" key="4">
    <source>
        <dbReference type="Proteomes" id="UP001187415"/>
    </source>
</evidence>
<accession>A0AA88IWY0</accession>
<keyword evidence="2" id="KW-1133">Transmembrane helix</keyword>
<dbReference type="AlphaFoldDB" id="A0AA88IWY0"/>
<reference evidence="3" key="1">
    <citation type="submission" date="2023-07" db="EMBL/GenBank/DDBJ databases">
        <title>Chromosome-level Genome Assembly of Striped Snakehead (Channa striata).</title>
        <authorList>
            <person name="Liu H."/>
        </authorList>
    </citation>
    <scope>NUCLEOTIDE SEQUENCE</scope>
    <source>
        <strain evidence="3">Gz</strain>
        <tissue evidence="3">Muscle</tissue>
    </source>
</reference>
<feature type="transmembrane region" description="Helical" evidence="2">
    <location>
        <begin position="97"/>
        <end position="123"/>
    </location>
</feature>
<comment type="caution">
    <text evidence="3">The sequence shown here is derived from an EMBL/GenBank/DDBJ whole genome shotgun (WGS) entry which is preliminary data.</text>
</comment>
<feature type="transmembrane region" description="Helical" evidence="2">
    <location>
        <begin position="144"/>
        <end position="168"/>
    </location>
</feature>
<evidence type="ECO:0000256" key="1">
    <source>
        <dbReference type="SAM" id="MobiDB-lite"/>
    </source>
</evidence>
<feature type="region of interest" description="Disordered" evidence="1">
    <location>
        <begin position="201"/>
        <end position="223"/>
    </location>
</feature>
<evidence type="ECO:0000256" key="2">
    <source>
        <dbReference type="SAM" id="Phobius"/>
    </source>
</evidence>
<evidence type="ECO:0000313" key="3">
    <source>
        <dbReference type="EMBL" id="KAK2813527.1"/>
    </source>
</evidence>
<keyword evidence="2" id="KW-0472">Membrane</keyword>